<keyword evidence="1" id="KW-0812">Transmembrane</keyword>
<dbReference type="Pfam" id="PF00041">
    <property type="entry name" value="fn3"/>
    <property type="match status" value="1"/>
</dbReference>
<keyword evidence="2" id="KW-0732">Signal</keyword>
<accession>A0A6G0IRT5</accession>
<dbReference type="EMBL" id="REGW02000007">
    <property type="protein sequence ID" value="KAE8293993.1"/>
    <property type="molecule type" value="Genomic_DNA"/>
</dbReference>
<feature type="domain" description="Fibronectin type-III" evidence="3">
    <location>
        <begin position="372"/>
        <end position="467"/>
    </location>
</feature>
<feature type="chain" id="PRO_5026328748" evidence="2">
    <location>
        <begin position="23"/>
        <end position="533"/>
    </location>
</feature>
<name>A0A6G0IRT5_LARCR</name>
<dbReference type="SMART" id="SM00060">
    <property type="entry name" value="FN3"/>
    <property type="match status" value="3"/>
</dbReference>
<evidence type="ECO:0000313" key="4">
    <source>
        <dbReference type="EMBL" id="KAE8293993.1"/>
    </source>
</evidence>
<sequence>MAALRDLEILLLWAGIISLANSTPPSTPQCNYTVTPVKYGFEISITGTTGNYIMNIREEGQPGKTHHQHSNQDLSYHVKFLKPCTEYEHHVAFVDHVGKETPCNSAEDKTRTIGMNKDDIKNVSCTPGYVCYHSDWDISTSLSASNNIPAEPCKSDQTTFCIKPGFNDICSDLTTTVTCGNTSFNFTKSIGVDFLNLSEIIQKPPTKLPAEIEPTLPKCLTVNYTCLEDGKSNEFKDLSELEPFTQYNCTGQIKENNVSIEDKTIAINVQIECDLDISITNEKPADTSIVLSWTTNSNNCPSPHLQKLSYDCSCWPSSQWKPNDPTRSQGQSCNISGLEPFTDYTCKVQPTYNNKNVGQPKEVKYLKTAAGKPDDIQILRVEHPDHNVITVTCTEPIRFRGPKKIYIASLYETSDPLKKFEKESKEKCKFTFSDLRYSTFYNLTVTAYNGEHRSKLAKSQIVETYYNNKAVIGFLVFLIILTAVTLSLVIYKIYIYSLRRRQSMNEVSEDVMLQSTAIYANVPRSEYRRKDAR</sequence>
<dbReference type="InterPro" id="IPR003961">
    <property type="entry name" value="FN3_dom"/>
</dbReference>
<keyword evidence="5" id="KW-1185">Reference proteome</keyword>
<organism evidence="4 5">
    <name type="scientific">Larimichthys crocea</name>
    <name type="common">Large yellow croaker</name>
    <name type="synonym">Pseudosciaena crocea</name>
    <dbReference type="NCBI Taxonomy" id="215358"/>
    <lineage>
        <taxon>Eukaryota</taxon>
        <taxon>Metazoa</taxon>
        <taxon>Chordata</taxon>
        <taxon>Craniata</taxon>
        <taxon>Vertebrata</taxon>
        <taxon>Euteleostomi</taxon>
        <taxon>Actinopterygii</taxon>
        <taxon>Neopterygii</taxon>
        <taxon>Teleostei</taxon>
        <taxon>Neoteleostei</taxon>
        <taxon>Acanthomorphata</taxon>
        <taxon>Eupercaria</taxon>
        <taxon>Sciaenidae</taxon>
        <taxon>Larimichthys</taxon>
    </lineage>
</organism>
<dbReference type="PROSITE" id="PS50853">
    <property type="entry name" value="FN3"/>
    <property type="match status" value="2"/>
</dbReference>
<dbReference type="Proteomes" id="UP000424527">
    <property type="component" value="Unassembled WGS sequence"/>
</dbReference>
<keyword evidence="4" id="KW-0675">Receptor</keyword>
<feature type="domain" description="Fibronectin type-III" evidence="3">
    <location>
        <begin position="273"/>
        <end position="371"/>
    </location>
</feature>
<evidence type="ECO:0000256" key="2">
    <source>
        <dbReference type="SAM" id="SignalP"/>
    </source>
</evidence>
<dbReference type="AlphaFoldDB" id="A0A6G0IRT5"/>
<evidence type="ECO:0000259" key="3">
    <source>
        <dbReference type="PROSITE" id="PS50853"/>
    </source>
</evidence>
<proteinExistence type="predicted"/>
<protein>
    <submittedName>
        <fullName evidence="4">Receptor-type tyrosine-protein phosphatase C</fullName>
    </submittedName>
</protein>
<reference evidence="4 5" key="1">
    <citation type="submission" date="2019-07" db="EMBL/GenBank/DDBJ databases">
        <title>Chromosome genome assembly for large yellow croaker.</title>
        <authorList>
            <person name="Xiao S."/>
        </authorList>
    </citation>
    <scope>NUCLEOTIDE SEQUENCE [LARGE SCALE GENOMIC DNA]</scope>
    <source>
        <strain evidence="4">JMULYC20181020</strain>
        <tissue evidence="4">Muscle</tissue>
    </source>
</reference>
<dbReference type="InterPro" id="IPR013783">
    <property type="entry name" value="Ig-like_fold"/>
</dbReference>
<evidence type="ECO:0000256" key="1">
    <source>
        <dbReference type="SAM" id="Phobius"/>
    </source>
</evidence>
<keyword evidence="1" id="KW-1133">Transmembrane helix</keyword>
<keyword evidence="1" id="KW-0472">Membrane</keyword>
<dbReference type="InterPro" id="IPR036116">
    <property type="entry name" value="FN3_sf"/>
</dbReference>
<dbReference type="SUPFAM" id="SSF49265">
    <property type="entry name" value="Fibronectin type III"/>
    <property type="match status" value="1"/>
</dbReference>
<gene>
    <name evidence="4" type="ORF">D5F01_LYC06935</name>
</gene>
<comment type="caution">
    <text evidence="4">The sequence shown here is derived from an EMBL/GenBank/DDBJ whole genome shotgun (WGS) entry which is preliminary data.</text>
</comment>
<feature type="transmembrane region" description="Helical" evidence="1">
    <location>
        <begin position="470"/>
        <end position="494"/>
    </location>
</feature>
<evidence type="ECO:0000313" key="5">
    <source>
        <dbReference type="Proteomes" id="UP000424527"/>
    </source>
</evidence>
<feature type="signal peptide" evidence="2">
    <location>
        <begin position="1"/>
        <end position="22"/>
    </location>
</feature>
<dbReference type="Gene3D" id="2.60.40.10">
    <property type="entry name" value="Immunoglobulins"/>
    <property type="match status" value="2"/>
</dbReference>
<dbReference type="CDD" id="cd00063">
    <property type="entry name" value="FN3"/>
    <property type="match status" value="2"/>
</dbReference>